<gene>
    <name evidence="11 14" type="primary">mnmA</name>
    <name evidence="14" type="ORF">C12CBH8_22660</name>
</gene>
<keyword evidence="4 11" id="KW-0819">tRNA processing</keyword>
<dbReference type="SUPFAM" id="SSF52402">
    <property type="entry name" value="Adenine nucleotide alpha hydrolases-like"/>
    <property type="match status" value="1"/>
</dbReference>
<dbReference type="GO" id="GO:0002143">
    <property type="term" value="P:tRNA wobble position uridine thiolation"/>
    <property type="evidence" value="ECO:0007669"/>
    <property type="project" value="TreeGrafter"/>
</dbReference>
<dbReference type="GO" id="GO:0005524">
    <property type="term" value="F:ATP binding"/>
    <property type="evidence" value="ECO:0007669"/>
    <property type="project" value="UniProtKB-KW"/>
</dbReference>
<dbReference type="HAMAP" id="MF_00144">
    <property type="entry name" value="tRNA_thiouridyl_MnmA"/>
    <property type="match status" value="1"/>
</dbReference>
<keyword evidence="1 11" id="KW-0963">Cytoplasm</keyword>
<dbReference type="Pfam" id="PF20259">
    <property type="entry name" value="tRNA_Me_trans_M"/>
    <property type="match status" value="1"/>
</dbReference>
<keyword evidence="5 11" id="KW-0547">Nucleotide-binding</keyword>
<evidence type="ECO:0000256" key="1">
    <source>
        <dbReference type="ARBA" id="ARBA00022490"/>
    </source>
</evidence>
<feature type="domain" description="tRNA-specific 2-thiouridylase MnmA-like C-terminal" evidence="12">
    <location>
        <begin position="273"/>
        <end position="347"/>
    </location>
</feature>
<feature type="active site" description="Nucleophile" evidence="11">
    <location>
        <position position="97"/>
    </location>
</feature>
<dbReference type="InterPro" id="IPR023382">
    <property type="entry name" value="MnmA-like_central_sf"/>
</dbReference>
<keyword evidence="15" id="KW-1185">Reference proteome</keyword>
<feature type="active site" description="Cysteine persulfide intermediate" evidence="11">
    <location>
        <position position="192"/>
    </location>
</feature>
<evidence type="ECO:0000256" key="2">
    <source>
        <dbReference type="ARBA" id="ARBA00022555"/>
    </source>
</evidence>
<dbReference type="AlphaFoldDB" id="A0A7I8D4D3"/>
<dbReference type="GO" id="GO:0005737">
    <property type="term" value="C:cytoplasm"/>
    <property type="evidence" value="ECO:0007669"/>
    <property type="project" value="UniProtKB-SubCell"/>
</dbReference>
<evidence type="ECO:0000256" key="9">
    <source>
        <dbReference type="ARBA" id="ARBA00051542"/>
    </source>
</evidence>
<dbReference type="Gene3D" id="2.40.30.10">
    <property type="entry name" value="Translation factors"/>
    <property type="match status" value="1"/>
</dbReference>
<dbReference type="InterPro" id="IPR046884">
    <property type="entry name" value="MnmA-like_central"/>
</dbReference>
<dbReference type="FunFam" id="2.30.30.280:FF:000001">
    <property type="entry name" value="tRNA-specific 2-thiouridylase MnmA"/>
    <property type="match status" value="1"/>
</dbReference>
<reference evidence="15" key="1">
    <citation type="submission" date="2020-07" db="EMBL/GenBank/DDBJ databases">
        <title>Complete genome sequencing of Clostridia bacterium strain 12CBH8.</title>
        <authorList>
            <person name="Sakamoto M."/>
            <person name="Murakami T."/>
            <person name="Mori H."/>
        </authorList>
    </citation>
    <scope>NUCLEOTIDE SEQUENCE [LARGE SCALE GENOMIC DNA]</scope>
    <source>
        <strain evidence="15">12CBH8</strain>
    </source>
</reference>
<dbReference type="CDD" id="cd01998">
    <property type="entry name" value="MnmA_TRMU-like"/>
    <property type="match status" value="1"/>
</dbReference>
<dbReference type="Gene3D" id="3.40.50.620">
    <property type="entry name" value="HUPs"/>
    <property type="match status" value="1"/>
</dbReference>
<feature type="region of interest" description="Interaction with tRNA" evidence="11">
    <location>
        <begin position="142"/>
        <end position="144"/>
    </location>
</feature>
<evidence type="ECO:0000256" key="7">
    <source>
        <dbReference type="ARBA" id="ARBA00022884"/>
    </source>
</evidence>
<evidence type="ECO:0000256" key="3">
    <source>
        <dbReference type="ARBA" id="ARBA00022679"/>
    </source>
</evidence>
<feature type="domain" description="tRNA-specific 2-thiouridylase MnmA-like central" evidence="13">
    <location>
        <begin position="201"/>
        <end position="264"/>
    </location>
</feature>
<dbReference type="PANTHER" id="PTHR11933:SF5">
    <property type="entry name" value="MITOCHONDRIAL TRNA-SPECIFIC 2-THIOURIDYLASE 1"/>
    <property type="match status" value="1"/>
</dbReference>
<dbReference type="Gene3D" id="2.30.30.280">
    <property type="entry name" value="Adenine nucleotide alpha hydrolases-like domains"/>
    <property type="match status" value="1"/>
</dbReference>
<dbReference type="Pfam" id="PF03054">
    <property type="entry name" value="tRNA_Me_trans"/>
    <property type="match status" value="1"/>
</dbReference>
<dbReference type="InterPro" id="IPR004506">
    <property type="entry name" value="MnmA-like"/>
</dbReference>
<dbReference type="Pfam" id="PF20258">
    <property type="entry name" value="tRNA_Me_trans_C"/>
    <property type="match status" value="1"/>
</dbReference>
<keyword evidence="3 11" id="KW-0808">Transferase</keyword>
<dbReference type="PANTHER" id="PTHR11933">
    <property type="entry name" value="TRNA 5-METHYLAMINOMETHYL-2-THIOURIDYLATE -METHYLTRANSFERASE"/>
    <property type="match status" value="1"/>
</dbReference>
<proteinExistence type="inferred from homology"/>
<keyword evidence="2 11" id="KW-0820">tRNA-binding</keyword>
<dbReference type="NCBIfam" id="TIGR00420">
    <property type="entry name" value="trmU"/>
    <property type="match status" value="1"/>
</dbReference>
<evidence type="ECO:0000313" key="14">
    <source>
        <dbReference type="EMBL" id="BCI61627.1"/>
    </source>
</evidence>
<comment type="caution">
    <text evidence="11">Lacks conserved residue(s) required for the propagation of feature annotation.</text>
</comment>
<evidence type="ECO:0000259" key="12">
    <source>
        <dbReference type="Pfam" id="PF20258"/>
    </source>
</evidence>
<keyword evidence="8" id="KW-1015">Disulfide bond</keyword>
<dbReference type="EMBL" id="AP023321">
    <property type="protein sequence ID" value="BCI61627.1"/>
    <property type="molecule type" value="Genomic_DNA"/>
</dbReference>
<keyword evidence="7 11" id="KW-0694">RNA-binding</keyword>
<evidence type="ECO:0000256" key="11">
    <source>
        <dbReference type="HAMAP-Rule" id="MF_00144"/>
    </source>
</evidence>
<dbReference type="Proteomes" id="UP000593890">
    <property type="component" value="Chromosome"/>
</dbReference>
<protein>
    <recommendedName>
        <fullName evidence="11">tRNA-specific 2-thiouridylase MnmA</fullName>
        <ecNumber evidence="11">2.8.1.13</ecNumber>
    </recommendedName>
</protein>
<dbReference type="InterPro" id="IPR046885">
    <property type="entry name" value="MnmA-like_C"/>
</dbReference>
<comment type="subcellular location">
    <subcellularLocation>
        <location evidence="11">Cytoplasm</location>
    </subcellularLocation>
</comment>
<dbReference type="KEGG" id="sman:C12CBH8_22660"/>
<accession>A0A7I8D4D3</accession>
<feature type="binding site" evidence="11">
    <location>
        <position position="121"/>
    </location>
    <ligand>
        <name>ATP</name>
        <dbReference type="ChEBI" id="CHEBI:30616"/>
    </ligand>
</feature>
<feature type="site" description="Interaction with tRNA" evidence="11">
    <location>
        <position position="331"/>
    </location>
</feature>
<dbReference type="InterPro" id="IPR014729">
    <property type="entry name" value="Rossmann-like_a/b/a_fold"/>
</dbReference>
<feature type="region of interest" description="Interaction with tRNA" evidence="11">
    <location>
        <begin position="298"/>
        <end position="299"/>
    </location>
</feature>
<evidence type="ECO:0000259" key="13">
    <source>
        <dbReference type="Pfam" id="PF20259"/>
    </source>
</evidence>
<dbReference type="EC" id="2.8.1.13" evidence="11"/>
<organism evidence="14 15">
    <name type="scientific">Solibaculum mannosilyticum</name>
    <dbReference type="NCBI Taxonomy" id="2780922"/>
    <lineage>
        <taxon>Bacteria</taxon>
        <taxon>Bacillati</taxon>
        <taxon>Bacillota</taxon>
        <taxon>Clostridia</taxon>
        <taxon>Eubacteriales</taxon>
        <taxon>Oscillospiraceae</taxon>
        <taxon>Solibaculum</taxon>
    </lineage>
</organism>
<dbReference type="GO" id="GO:0000049">
    <property type="term" value="F:tRNA binding"/>
    <property type="evidence" value="ECO:0007669"/>
    <property type="project" value="UniProtKB-KW"/>
</dbReference>
<comment type="similarity">
    <text evidence="11">Belongs to the MnmA/TRMU family.</text>
</comment>
<dbReference type="NCBIfam" id="NF001138">
    <property type="entry name" value="PRK00143.1"/>
    <property type="match status" value="1"/>
</dbReference>
<evidence type="ECO:0000256" key="10">
    <source>
        <dbReference type="ARBA" id="ARBA00056575"/>
    </source>
</evidence>
<feature type="binding site" evidence="11">
    <location>
        <position position="34"/>
    </location>
    <ligand>
        <name>ATP</name>
        <dbReference type="ChEBI" id="CHEBI:30616"/>
    </ligand>
</feature>
<feature type="site" description="Interaction with tRNA" evidence="11">
    <location>
        <position position="122"/>
    </location>
</feature>
<evidence type="ECO:0000256" key="5">
    <source>
        <dbReference type="ARBA" id="ARBA00022741"/>
    </source>
</evidence>
<comment type="function">
    <text evidence="10 11">Catalyzes the 2-thiolation of uridine at the wobble position (U34) of tRNA, leading to the formation of s(2)U34.</text>
</comment>
<evidence type="ECO:0000256" key="4">
    <source>
        <dbReference type="ARBA" id="ARBA00022694"/>
    </source>
</evidence>
<keyword evidence="6 11" id="KW-0067">ATP-binding</keyword>
<evidence type="ECO:0000256" key="6">
    <source>
        <dbReference type="ARBA" id="ARBA00022840"/>
    </source>
</evidence>
<feature type="binding site" evidence="11">
    <location>
        <begin position="8"/>
        <end position="15"/>
    </location>
    <ligand>
        <name>ATP</name>
        <dbReference type="ChEBI" id="CHEBI:30616"/>
    </ligand>
</feature>
<sequence>MAEKVMVGMSGGVDSSVAAALLLQQGYDVAGMTLKLKPEYGCMAGWSHEAEDARRVADELGIPHYVVDLTRPFAQNVIDYFVEEYLHGRTPNPCVACNRTIKFGAMLEKARELGYNRIATGHYASIEKKDGRYLLKRSPAGKDQSYVLYHLTQNQLAHTVLPLCTYEKEEIRRLAERYRLPVAHKPDSQEICFIPDDDYASFIRDYAGKTTPPGDFVDEKGNVLGQHKGILHYTVGQRKGLGIAFGRPMYVRTIDPEKNQVVLVEGGKEYFTGLMADGVNFIPFDWPQEEMKVEVMVRYQSRLTPARLVPLDDNKVQVLFDAPIRAVTPGQAAVFYRGDLVLGGGRIVKSIPLEEE</sequence>
<evidence type="ECO:0000256" key="8">
    <source>
        <dbReference type="ARBA" id="ARBA00023157"/>
    </source>
</evidence>
<evidence type="ECO:0000313" key="15">
    <source>
        <dbReference type="Proteomes" id="UP000593890"/>
    </source>
</evidence>
<dbReference type="GO" id="GO:0103016">
    <property type="term" value="F:tRNA-uridine 2-sulfurtransferase activity"/>
    <property type="evidence" value="ECO:0007669"/>
    <property type="project" value="UniProtKB-EC"/>
</dbReference>
<comment type="catalytic activity">
    <reaction evidence="9 11">
        <text>S-sulfanyl-L-cysteinyl-[protein] + uridine(34) in tRNA + AH2 + ATP = 2-thiouridine(34) in tRNA + L-cysteinyl-[protein] + A + AMP + diphosphate + H(+)</text>
        <dbReference type="Rhea" id="RHEA:47032"/>
        <dbReference type="Rhea" id="RHEA-COMP:10131"/>
        <dbReference type="Rhea" id="RHEA-COMP:11726"/>
        <dbReference type="Rhea" id="RHEA-COMP:11727"/>
        <dbReference type="Rhea" id="RHEA-COMP:11728"/>
        <dbReference type="ChEBI" id="CHEBI:13193"/>
        <dbReference type="ChEBI" id="CHEBI:15378"/>
        <dbReference type="ChEBI" id="CHEBI:17499"/>
        <dbReference type="ChEBI" id="CHEBI:29950"/>
        <dbReference type="ChEBI" id="CHEBI:30616"/>
        <dbReference type="ChEBI" id="CHEBI:33019"/>
        <dbReference type="ChEBI" id="CHEBI:61963"/>
        <dbReference type="ChEBI" id="CHEBI:65315"/>
        <dbReference type="ChEBI" id="CHEBI:87170"/>
        <dbReference type="ChEBI" id="CHEBI:456215"/>
        <dbReference type="EC" id="2.8.1.13"/>
    </reaction>
</comment>
<name>A0A7I8D4D3_9FIRM</name>